<evidence type="ECO:0000313" key="1">
    <source>
        <dbReference type="EMBL" id="MPM54322.1"/>
    </source>
</evidence>
<organism evidence="1">
    <name type="scientific">bioreactor metagenome</name>
    <dbReference type="NCBI Taxonomy" id="1076179"/>
    <lineage>
        <taxon>unclassified sequences</taxon>
        <taxon>metagenomes</taxon>
        <taxon>ecological metagenomes</taxon>
    </lineage>
</organism>
<protein>
    <submittedName>
        <fullName evidence="1">Uncharacterized protein</fullName>
    </submittedName>
</protein>
<reference evidence="1" key="1">
    <citation type="submission" date="2019-08" db="EMBL/GenBank/DDBJ databases">
        <authorList>
            <person name="Kucharzyk K."/>
            <person name="Murdoch R.W."/>
            <person name="Higgins S."/>
            <person name="Loffler F."/>
        </authorList>
    </citation>
    <scope>NUCLEOTIDE SEQUENCE</scope>
</reference>
<gene>
    <name evidence="1" type="ORF">SDC9_101100</name>
</gene>
<dbReference type="EMBL" id="VSSQ01014747">
    <property type="protein sequence ID" value="MPM54322.1"/>
    <property type="molecule type" value="Genomic_DNA"/>
</dbReference>
<accession>A0A645AM41</accession>
<proteinExistence type="predicted"/>
<dbReference type="AlphaFoldDB" id="A0A645AM41"/>
<sequence length="49" mass="5600">MSSLFSLGKFKACTANHDLMSVFNKMMNEIFEVKHAWAAIYQSDIVDTE</sequence>
<comment type="caution">
    <text evidence="1">The sequence shown here is derived from an EMBL/GenBank/DDBJ whole genome shotgun (WGS) entry which is preliminary data.</text>
</comment>
<name>A0A645AM41_9ZZZZ</name>